<dbReference type="EMBL" id="CP159925">
    <property type="protein sequence ID" value="XCO74814.1"/>
    <property type="molecule type" value="Genomic_DNA"/>
</dbReference>
<accession>A0AAU8MT65</accession>
<protein>
    <submittedName>
        <fullName evidence="3">Glycoside hydrolase family 19 protein</fullName>
    </submittedName>
</protein>
<proteinExistence type="predicted"/>
<name>A0AAU8MT65_9GAMM</name>
<dbReference type="SUPFAM" id="SSF53955">
    <property type="entry name" value="Lysozyme-like"/>
    <property type="match status" value="1"/>
</dbReference>
<dbReference type="InterPro" id="IPR023346">
    <property type="entry name" value="Lysozyme-like_dom_sf"/>
</dbReference>
<dbReference type="Gene3D" id="1.10.530.10">
    <property type="match status" value="1"/>
</dbReference>
<evidence type="ECO:0000259" key="1">
    <source>
        <dbReference type="Pfam" id="PF00182"/>
    </source>
</evidence>
<dbReference type="GO" id="GO:0006032">
    <property type="term" value="P:chitin catabolic process"/>
    <property type="evidence" value="ECO:0007669"/>
    <property type="project" value="InterPro"/>
</dbReference>
<dbReference type="AlphaFoldDB" id="A0AAU8MT65"/>
<dbReference type="GO" id="GO:0004568">
    <property type="term" value="F:chitinase activity"/>
    <property type="evidence" value="ECO:0007669"/>
    <property type="project" value="InterPro"/>
</dbReference>
<dbReference type="Pfam" id="PF00182">
    <property type="entry name" value="Glyco_hydro_19"/>
    <property type="match status" value="1"/>
</dbReference>
<evidence type="ECO:0000313" key="4">
    <source>
        <dbReference type="Proteomes" id="UP001387215"/>
    </source>
</evidence>
<gene>
    <name evidence="3" type="ORF">ABU614_21020</name>
    <name evidence="2" type="ORF">V2J18_14540</name>
</gene>
<feature type="domain" description="Glycoside hydrolase family 19 catalytic" evidence="1">
    <location>
        <begin position="43"/>
        <end position="145"/>
    </location>
</feature>
<dbReference type="EMBL" id="JBANDL010000002">
    <property type="protein sequence ID" value="MEI2455891.1"/>
    <property type="molecule type" value="Genomic_DNA"/>
</dbReference>
<dbReference type="GO" id="GO:0016998">
    <property type="term" value="P:cell wall macromolecule catabolic process"/>
    <property type="evidence" value="ECO:0007669"/>
    <property type="project" value="InterPro"/>
</dbReference>
<dbReference type="InterPro" id="IPR000726">
    <property type="entry name" value="Glyco_hydro_19_cat"/>
</dbReference>
<organism evidence="3">
    <name type="scientific">Lysobacter firmicutimachus</name>
    <dbReference type="NCBI Taxonomy" id="1792846"/>
    <lineage>
        <taxon>Bacteria</taxon>
        <taxon>Pseudomonadati</taxon>
        <taxon>Pseudomonadota</taxon>
        <taxon>Gammaproteobacteria</taxon>
        <taxon>Lysobacterales</taxon>
        <taxon>Lysobacteraceae</taxon>
        <taxon>Lysobacter</taxon>
    </lineage>
</organism>
<reference evidence="2 4" key="1">
    <citation type="submission" date="2024-02" db="EMBL/GenBank/DDBJ databases">
        <title>Lysobacter Genome Sequencing and Mining.</title>
        <authorList>
            <person name="Bierman J."/>
            <person name="Walker M.C."/>
        </authorList>
    </citation>
    <scope>NUCLEOTIDE SEQUENCE [LARGE SCALE GENOMIC DNA]</scope>
    <source>
        <strain evidence="2 4">PB6250</strain>
    </source>
</reference>
<keyword evidence="4" id="KW-1185">Reference proteome</keyword>
<dbReference type="RefSeq" id="WP_064749941.1">
    <property type="nucleotide sequence ID" value="NZ_CP159925.1"/>
</dbReference>
<evidence type="ECO:0000313" key="3">
    <source>
        <dbReference type="EMBL" id="XCO74814.1"/>
    </source>
</evidence>
<keyword evidence="3" id="KW-0378">Hydrolase</keyword>
<sequence length="205" mass="23419">MFAFDDEQFLDGYRRRFGPLREDLVQALRFLMGRIEQDRSFTDSAVHRQQIAYCMATFKWETAHTLRPIDEFGDDARFERLYGAHTRIGKALGNTKPGDGARYHGRGYVQLTGRTNYERAGKLLGVDLLGKPDDAKKPEIAYAIAMEGMKKGWFTGKKLDHYFKPGQAPNYEEARRIINGMDKAQTIADIARRFDELFASALEPA</sequence>
<reference evidence="3" key="2">
    <citation type="submission" date="2024-06" db="EMBL/GenBank/DDBJ databases">
        <authorList>
            <person name="Li S."/>
        </authorList>
    </citation>
    <scope>NUCLEOTIDE SEQUENCE</scope>
    <source>
        <strain evidence="3">SR10</strain>
    </source>
</reference>
<evidence type="ECO:0000313" key="2">
    <source>
        <dbReference type="EMBL" id="MEI2455891.1"/>
    </source>
</evidence>
<dbReference type="Proteomes" id="UP001387215">
    <property type="component" value="Unassembled WGS sequence"/>
</dbReference>